<dbReference type="NCBIfam" id="TIGR01499">
    <property type="entry name" value="folC"/>
    <property type="match status" value="1"/>
</dbReference>
<accession>L0PEG1</accession>
<keyword evidence="13 19" id="KW-0460">Magnesium</keyword>
<evidence type="ECO:0000256" key="9">
    <source>
        <dbReference type="ARBA" id="ARBA00022723"/>
    </source>
</evidence>
<dbReference type="AlphaFoldDB" id="L0PEG1"/>
<evidence type="ECO:0000256" key="13">
    <source>
        <dbReference type="ARBA" id="ARBA00022842"/>
    </source>
</evidence>
<evidence type="ECO:0000256" key="19">
    <source>
        <dbReference type="PIRSR" id="PIRSR038895-2"/>
    </source>
</evidence>
<gene>
    <name evidence="20" type="ORF">PNEJI1_001513</name>
</gene>
<dbReference type="InterPro" id="IPR036565">
    <property type="entry name" value="Mur-like_cat_sf"/>
</dbReference>
<dbReference type="GO" id="GO:0005829">
    <property type="term" value="C:cytosol"/>
    <property type="evidence" value="ECO:0007669"/>
    <property type="project" value="TreeGrafter"/>
</dbReference>
<evidence type="ECO:0000256" key="1">
    <source>
        <dbReference type="ARBA" id="ARBA00004273"/>
    </source>
</evidence>
<keyword evidence="11" id="KW-0999">Mitochondrion inner membrane</keyword>
<keyword evidence="8 17" id="KW-0436">Ligase</keyword>
<dbReference type="STRING" id="1209962.L0PEG1"/>
<dbReference type="EC" id="6.3.2.17" evidence="17"/>
<dbReference type="FunCoup" id="L0PEG1">
    <property type="interactions" value="330"/>
</dbReference>
<feature type="binding site" evidence="18">
    <location>
        <position position="328"/>
    </location>
    <ligand>
        <name>ATP</name>
        <dbReference type="ChEBI" id="CHEBI:30616"/>
    </ligand>
</feature>
<keyword evidence="12 18" id="KW-0067">ATP-binding</keyword>
<dbReference type="InterPro" id="IPR023600">
    <property type="entry name" value="Folylpolyglutamate_synth_euk"/>
</dbReference>
<dbReference type="VEuPathDB" id="FungiDB:PNEJI1_001513"/>
<dbReference type="GO" id="GO:0005743">
    <property type="term" value="C:mitochondrial inner membrane"/>
    <property type="evidence" value="ECO:0007669"/>
    <property type="project" value="UniProtKB-SubCell"/>
</dbReference>
<dbReference type="UniPathway" id="UPA00850"/>
<dbReference type="SUPFAM" id="SSF53244">
    <property type="entry name" value="MurD-like peptide ligases, peptide-binding domain"/>
    <property type="match status" value="1"/>
</dbReference>
<keyword evidence="14" id="KW-0496">Mitochondrion</keyword>
<dbReference type="GO" id="GO:0005759">
    <property type="term" value="C:mitochondrial matrix"/>
    <property type="evidence" value="ECO:0007669"/>
    <property type="project" value="UniProtKB-SubCell"/>
</dbReference>
<dbReference type="GO" id="GO:0006730">
    <property type="term" value="P:one-carbon metabolic process"/>
    <property type="evidence" value="ECO:0007669"/>
    <property type="project" value="UniProtKB-KW"/>
</dbReference>
<evidence type="ECO:0000256" key="18">
    <source>
        <dbReference type="PIRSR" id="PIRSR038895-1"/>
    </source>
</evidence>
<comment type="subcellular location">
    <subcellularLocation>
        <location evidence="3">Cytoplasm</location>
    </subcellularLocation>
    <subcellularLocation>
        <location evidence="1">Mitochondrion inner membrane</location>
    </subcellularLocation>
    <subcellularLocation>
        <location evidence="2">Mitochondrion matrix</location>
    </subcellularLocation>
</comment>
<comment type="cofactor">
    <cofactor evidence="17">
        <name>a monovalent cation</name>
        <dbReference type="ChEBI" id="CHEBI:60242"/>
    </cofactor>
    <text evidence="17">A monovalent cation.</text>
</comment>
<dbReference type="InterPro" id="IPR018109">
    <property type="entry name" value="Folylpolyglutamate_synth_CS"/>
</dbReference>
<evidence type="ECO:0000313" key="20">
    <source>
        <dbReference type="EMBL" id="CCJ30015.1"/>
    </source>
</evidence>
<evidence type="ECO:0000256" key="11">
    <source>
        <dbReference type="ARBA" id="ARBA00022792"/>
    </source>
</evidence>
<dbReference type="Gene3D" id="3.40.1190.10">
    <property type="entry name" value="Mur-like, catalytic domain"/>
    <property type="match status" value="1"/>
</dbReference>
<dbReference type="InterPro" id="IPR036615">
    <property type="entry name" value="Mur_ligase_C_dom_sf"/>
</dbReference>
<evidence type="ECO:0000313" key="21">
    <source>
        <dbReference type="Proteomes" id="UP000010422"/>
    </source>
</evidence>
<dbReference type="InParanoid" id="L0PEG1"/>
<dbReference type="GO" id="GO:0046872">
    <property type="term" value="F:metal ion binding"/>
    <property type="evidence" value="ECO:0007669"/>
    <property type="project" value="UniProtKB-KW"/>
</dbReference>
<dbReference type="FunFam" id="3.40.1190.10:FF:000009">
    <property type="entry name" value="Folylpolyglutamate synthase"/>
    <property type="match status" value="1"/>
</dbReference>
<dbReference type="PANTHER" id="PTHR11136">
    <property type="entry name" value="FOLYLPOLYGLUTAMATE SYNTHASE-RELATED"/>
    <property type="match status" value="1"/>
</dbReference>
<dbReference type="GO" id="GO:0005524">
    <property type="term" value="F:ATP binding"/>
    <property type="evidence" value="ECO:0007669"/>
    <property type="project" value="UniProtKB-KW"/>
</dbReference>
<keyword evidence="9 19" id="KW-0479">Metal-binding</keyword>
<evidence type="ECO:0000256" key="10">
    <source>
        <dbReference type="ARBA" id="ARBA00022741"/>
    </source>
</evidence>
<dbReference type="PIRSF" id="PIRSF038895">
    <property type="entry name" value="FPGS"/>
    <property type="match status" value="1"/>
</dbReference>
<dbReference type="GO" id="GO:0004326">
    <property type="term" value="F:tetrahydrofolylpolyglutamate synthase activity"/>
    <property type="evidence" value="ECO:0007669"/>
    <property type="project" value="UniProtKB-EC"/>
</dbReference>
<evidence type="ECO:0000256" key="12">
    <source>
        <dbReference type="ARBA" id="ARBA00022840"/>
    </source>
</evidence>
<dbReference type="Proteomes" id="UP000010422">
    <property type="component" value="Unassembled WGS sequence"/>
</dbReference>
<keyword evidence="7 17" id="KW-0554">One-carbon metabolism</keyword>
<evidence type="ECO:0000256" key="8">
    <source>
        <dbReference type="ARBA" id="ARBA00022598"/>
    </source>
</evidence>
<comment type="pathway">
    <text evidence="4 17">Cofactor biosynthesis; tetrahydrofolylpolyglutamate biosynthesis.</text>
</comment>
<dbReference type="InterPro" id="IPR001645">
    <property type="entry name" value="Folylpolyglutamate_synth"/>
</dbReference>
<evidence type="ECO:0000256" key="14">
    <source>
        <dbReference type="ARBA" id="ARBA00023128"/>
    </source>
</evidence>
<dbReference type="PANTHER" id="PTHR11136:SF5">
    <property type="entry name" value="FOLYLPOLYGLUTAMATE SYNTHASE, MITOCHONDRIAL"/>
    <property type="match status" value="1"/>
</dbReference>
<evidence type="ECO:0000256" key="15">
    <source>
        <dbReference type="ARBA" id="ARBA00023136"/>
    </source>
</evidence>
<evidence type="ECO:0000256" key="16">
    <source>
        <dbReference type="ARBA" id="ARBA00047493"/>
    </source>
</evidence>
<dbReference type="EMBL" id="CAKM01000229">
    <property type="protein sequence ID" value="CCJ30015.1"/>
    <property type="molecule type" value="Genomic_DNA"/>
</dbReference>
<keyword evidence="15" id="KW-0472">Membrane</keyword>
<evidence type="ECO:0000256" key="17">
    <source>
        <dbReference type="PIRNR" id="PIRNR038895"/>
    </source>
</evidence>
<evidence type="ECO:0000256" key="6">
    <source>
        <dbReference type="ARBA" id="ARBA00022490"/>
    </source>
</evidence>
<comment type="caution">
    <text evidence="20">The sequence shown here is derived from an EMBL/GenBank/DDBJ whole genome shotgun (WGS) entry which is preliminary data.</text>
</comment>
<dbReference type="SUPFAM" id="SSF53623">
    <property type="entry name" value="MurD-like peptide ligases, catalytic domain"/>
    <property type="match status" value="1"/>
</dbReference>
<feature type="binding site" evidence="19">
    <location>
        <position position="98"/>
    </location>
    <ligand>
        <name>Mg(2+)</name>
        <dbReference type="ChEBI" id="CHEBI:18420"/>
        <label>1</label>
    </ligand>
</feature>
<reference evidence="20 21" key="1">
    <citation type="journal article" date="2012" name="MBio">
        <title>De novo assembly of the Pneumocystis jirovecii genome from a single bronchoalveolar lavage fluid specimen from a patient.</title>
        <authorList>
            <person name="Cisse O.H."/>
            <person name="Pagni M."/>
            <person name="Hauser P.M."/>
        </authorList>
    </citation>
    <scope>NUCLEOTIDE SEQUENCE [LARGE SCALE GENOMIC DNA]</scope>
    <source>
        <strain evidence="20 21">SE8</strain>
    </source>
</reference>
<keyword evidence="10 18" id="KW-0547">Nucleotide-binding</keyword>
<name>L0PEG1_PNEJI</name>
<comment type="catalytic activity">
    <reaction evidence="16 17">
        <text>(6S)-5,6,7,8-tetrahydrofolyl-(gamma-L-Glu)(n) + L-glutamate + ATP = (6S)-5,6,7,8-tetrahydrofolyl-(gamma-L-Glu)(n+1) + ADP + phosphate + H(+)</text>
        <dbReference type="Rhea" id="RHEA:10580"/>
        <dbReference type="Rhea" id="RHEA-COMP:14738"/>
        <dbReference type="Rhea" id="RHEA-COMP:14740"/>
        <dbReference type="ChEBI" id="CHEBI:15378"/>
        <dbReference type="ChEBI" id="CHEBI:29985"/>
        <dbReference type="ChEBI" id="CHEBI:30616"/>
        <dbReference type="ChEBI" id="CHEBI:43474"/>
        <dbReference type="ChEBI" id="CHEBI:141005"/>
        <dbReference type="ChEBI" id="CHEBI:456216"/>
        <dbReference type="EC" id="6.3.2.17"/>
    </reaction>
</comment>
<sequence>MISRSYKDAISALNTLQTNSQVLRTISNSKEDLNKQSLSQMVEWLHRIGYKIDDVNKLNVIHIAGTKGKGSTCAFISSILEQLRNQYKKSIRFGMYTSPHLVAVRERIRINGIPISETLFAKYFFEVWDCLEKTAIERKLDPTIKPSYFRYLTLMSWHVFISEKVDTLIMETGIGGEYDSTNIIQHPTVTGITSLGIDHVPILGNTIEKISWHKGGIFKKNVPALTVEQSIPALNVLKKRASERKALFSVITINPDLKKIKLGLSGDFQYINASLAFALVSYHLPYLNIPSLNSLYTVFDTIKTGLENASWPGRCQLRKEDNISWYMDGAHTAESIKEAVIWYTNSIFLSNNSPRKFILIFNQQTRDAAVLLESLYNSIIEKIGENPFYMVIFPTNVTWKDGTYDEDLVNINSDIKQIKSLKIQYNLRDYWIKLNGNNALINVIDNIEDTVNLVRSQATLFDIDVCLKCHNFQESLSDENHEKKNQLEAVSEIHD</sequence>
<dbReference type="PROSITE" id="PS01012">
    <property type="entry name" value="FOLYLPOLYGLU_SYNT_2"/>
    <property type="match status" value="1"/>
</dbReference>
<evidence type="ECO:0000256" key="4">
    <source>
        <dbReference type="ARBA" id="ARBA00005150"/>
    </source>
</evidence>
<keyword evidence="6" id="KW-0963">Cytoplasm</keyword>
<feature type="binding site" evidence="19">
    <location>
        <position position="199"/>
    </location>
    <ligand>
        <name>Mg(2+)</name>
        <dbReference type="ChEBI" id="CHEBI:18420"/>
        <label>1</label>
    </ligand>
</feature>
<evidence type="ECO:0000256" key="2">
    <source>
        <dbReference type="ARBA" id="ARBA00004305"/>
    </source>
</evidence>
<evidence type="ECO:0000256" key="3">
    <source>
        <dbReference type="ARBA" id="ARBA00004496"/>
    </source>
</evidence>
<organism evidence="21">
    <name type="scientific">Pneumocystis jirovecii</name>
    <name type="common">Human pneumocystis pneumonia agent</name>
    <dbReference type="NCBI Taxonomy" id="42068"/>
    <lineage>
        <taxon>Eukaryota</taxon>
        <taxon>Fungi</taxon>
        <taxon>Dikarya</taxon>
        <taxon>Ascomycota</taxon>
        <taxon>Taphrinomycotina</taxon>
        <taxon>Pneumocystomycetes</taxon>
        <taxon>Pneumocystaceae</taxon>
        <taxon>Pneumocystis</taxon>
    </lineage>
</organism>
<comment type="function">
    <text evidence="17">Catalyzes conversion of folates to polyglutamate derivatives allowing concentration of folate compounds in the cell and the intracellular retention of these cofactors, which are important substrates for most of the folate-dependent enzymes that are involved in one-carbon transfer reactions involved in purine, pyrimidine and amino acid synthesis.</text>
</comment>
<feature type="binding site" evidence="18">
    <location>
        <position position="314"/>
    </location>
    <ligand>
        <name>ATP</name>
        <dbReference type="ChEBI" id="CHEBI:30616"/>
    </ligand>
</feature>
<proteinExistence type="inferred from homology"/>
<evidence type="ECO:0000256" key="5">
    <source>
        <dbReference type="ARBA" id="ARBA00008276"/>
    </source>
</evidence>
<protein>
    <recommendedName>
        <fullName evidence="17">Folylpolyglutamate synthase</fullName>
        <ecNumber evidence="17">6.3.2.17</ecNumber>
    </recommendedName>
    <alternativeName>
        <fullName evidence="17">Folylpoly-gamma-glutamate synthetase</fullName>
    </alternativeName>
    <alternativeName>
        <fullName evidence="17">Tetrahydrofolylpolyglutamate synthase</fullName>
    </alternativeName>
</protein>
<evidence type="ECO:0000256" key="7">
    <source>
        <dbReference type="ARBA" id="ARBA00022563"/>
    </source>
</evidence>
<feature type="binding site" evidence="19">
    <location>
        <position position="171"/>
    </location>
    <ligand>
        <name>Mg(2+)</name>
        <dbReference type="ChEBI" id="CHEBI:18420"/>
        <label>1</label>
    </ligand>
</feature>
<comment type="similarity">
    <text evidence="5 17">Belongs to the folylpolyglutamate synthase family.</text>
</comment>